<organism evidence="7 8">
    <name type="scientific">Scopulibacillus cellulosilyticus</name>
    <dbReference type="NCBI Taxonomy" id="2665665"/>
    <lineage>
        <taxon>Bacteria</taxon>
        <taxon>Bacillati</taxon>
        <taxon>Bacillota</taxon>
        <taxon>Bacilli</taxon>
        <taxon>Bacillales</taxon>
        <taxon>Sporolactobacillaceae</taxon>
        <taxon>Scopulibacillus</taxon>
    </lineage>
</organism>
<comment type="subcellular location">
    <subcellularLocation>
        <location evidence="1">Membrane</location>
    </subcellularLocation>
</comment>
<dbReference type="InterPro" id="IPR019533">
    <property type="entry name" value="Peptidase_S26"/>
</dbReference>
<dbReference type="Gene3D" id="2.10.109.10">
    <property type="entry name" value="Umud Fragment, subunit A"/>
    <property type="match status" value="1"/>
</dbReference>
<dbReference type="PANTHER" id="PTHR10806">
    <property type="entry name" value="SIGNAL PEPTIDASE COMPLEX CATALYTIC SUBUNIT SEC11"/>
    <property type="match status" value="1"/>
</dbReference>
<protein>
    <recommendedName>
        <fullName evidence="5">Signal peptidase I</fullName>
        <ecNumber evidence="5">3.4.21.89</ecNumber>
    </recommendedName>
</protein>
<evidence type="ECO:0000313" key="8">
    <source>
        <dbReference type="Proteomes" id="UP001596505"/>
    </source>
</evidence>
<accession>A0ABW2PYJ1</accession>
<evidence type="ECO:0000256" key="4">
    <source>
        <dbReference type="ARBA" id="ARBA00023136"/>
    </source>
</evidence>
<evidence type="ECO:0000256" key="5">
    <source>
        <dbReference type="NCBIfam" id="TIGR02228"/>
    </source>
</evidence>
<dbReference type="PRINTS" id="PR00728">
    <property type="entry name" value="SIGNALPTASE"/>
</dbReference>
<feature type="transmembrane region" description="Helical" evidence="6">
    <location>
        <begin position="7"/>
        <end position="28"/>
    </location>
</feature>
<dbReference type="Proteomes" id="UP001596505">
    <property type="component" value="Unassembled WGS sequence"/>
</dbReference>
<dbReference type="NCBIfam" id="TIGR02228">
    <property type="entry name" value="sigpep_I_arch"/>
    <property type="match status" value="1"/>
</dbReference>
<dbReference type="GO" id="GO:0009003">
    <property type="term" value="F:signal peptidase activity"/>
    <property type="evidence" value="ECO:0007669"/>
    <property type="project" value="UniProtKB-EC"/>
</dbReference>
<feature type="transmembrane region" description="Helical" evidence="6">
    <location>
        <begin position="152"/>
        <end position="171"/>
    </location>
</feature>
<name>A0ABW2PYJ1_9BACL</name>
<gene>
    <name evidence="7" type="primary">sipW</name>
    <name evidence="7" type="ORF">ACFQRG_10465</name>
</gene>
<reference evidence="8" key="1">
    <citation type="journal article" date="2019" name="Int. J. Syst. Evol. Microbiol.">
        <title>The Global Catalogue of Microorganisms (GCM) 10K type strain sequencing project: providing services to taxonomists for standard genome sequencing and annotation.</title>
        <authorList>
            <consortium name="The Broad Institute Genomics Platform"/>
            <consortium name="The Broad Institute Genome Sequencing Center for Infectious Disease"/>
            <person name="Wu L."/>
            <person name="Ma J."/>
        </authorList>
    </citation>
    <scope>NUCLEOTIDE SEQUENCE [LARGE SCALE GENOMIC DNA]</scope>
    <source>
        <strain evidence="8">CGMCC 1.16305</strain>
    </source>
</reference>
<dbReference type="NCBIfam" id="NF046067">
    <property type="entry name" value="SigPepSipWBacil"/>
    <property type="match status" value="1"/>
</dbReference>
<sequence>MRLIKIFRMTLTGVIILFILLTIFIVSYSKLSGSGFNLFGYKIETVLSGSMTPTFKTGSVITVKSLDDPSALRKNDVISFHPPGNSNMLITHRITKVSKNDGQLQFETKGDHNQTTDLEKIPSQNVVGQYTGFTIPYIGYFVEFLGSKLGCILLLILPGFILVVSSLVAIWRTISRLEKSNNNSLES</sequence>
<keyword evidence="7" id="KW-0378">Hydrolase</keyword>
<keyword evidence="3 6" id="KW-1133">Transmembrane helix</keyword>
<dbReference type="EMBL" id="JBHTCO010000012">
    <property type="protein sequence ID" value="MFC7393380.1"/>
    <property type="molecule type" value="Genomic_DNA"/>
</dbReference>
<dbReference type="InterPro" id="IPR001733">
    <property type="entry name" value="Peptidase_S26B"/>
</dbReference>
<dbReference type="PANTHER" id="PTHR10806:SF6">
    <property type="entry name" value="SIGNAL PEPTIDASE COMPLEX CATALYTIC SUBUNIT SEC11"/>
    <property type="match status" value="1"/>
</dbReference>
<keyword evidence="2 6" id="KW-0812">Transmembrane</keyword>
<evidence type="ECO:0000313" key="7">
    <source>
        <dbReference type="EMBL" id="MFC7393380.1"/>
    </source>
</evidence>
<proteinExistence type="predicted"/>
<evidence type="ECO:0000256" key="2">
    <source>
        <dbReference type="ARBA" id="ARBA00022692"/>
    </source>
</evidence>
<dbReference type="SUPFAM" id="SSF51306">
    <property type="entry name" value="LexA/Signal peptidase"/>
    <property type="match status" value="1"/>
</dbReference>
<evidence type="ECO:0000256" key="1">
    <source>
        <dbReference type="ARBA" id="ARBA00004370"/>
    </source>
</evidence>
<dbReference type="InterPro" id="IPR036286">
    <property type="entry name" value="LexA/Signal_pep-like_sf"/>
</dbReference>
<keyword evidence="8" id="KW-1185">Reference proteome</keyword>
<dbReference type="EC" id="3.4.21.89" evidence="5"/>
<evidence type="ECO:0000256" key="3">
    <source>
        <dbReference type="ARBA" id="ARBA00022989"/>
    </source>
</evidence>
<evidence type="ECO:0000256" key="6">
    <source>
        <dbReference type="SAM" id="Phobius"/>
    </source>
</evidence>
<dbReference type="RefSeq" id="WP_380965864.1">
    <property type="nucleotide sequence ID" value="NZ_JBHTCO010000012.1"/>
</dbReference>
<keyword evidence="4 6" id="KW-0472">Membrane</keyword>
<dbReference type="CDD" id="cd06530">
    <property type="entry name" value="S26_SPase_I"/>
    <property type="match status" value="1"/>
</dbReference>
<comment type="caution">
    <text evidence="7">The sequence shown here is derived from an EMBL/GenBank/DDBJ whole genome shotgun (WGS) entry which is preliminary data.</text>
</comment>